<dbReference type="AlphaFoldDB" id="A0A5C7J5R3"/>
<accession>A0A5C7J5R3</accession>
<organism evidence="1 2">
    <name type="scientific">Candidatus Dojkabacteria bacterium</name>
    <dbReference type="NCBI Taxonomy" id="2099670"/>
    <lineage>
        <taxon>Bacteria</taxon>
        <taxon>Candidatus Dojkabacteria</taxon>
    </lineage>
</organism>
<dbReference type="PIRSF" id="PIRSF029202">
    <property type="entry name" value="UCP029202"/>
    <property type="match status" value="1"/>
</dbReference>
<name>A0A5C7J5R3_9BACT</name>
<dbReference type="InterPro" id="IPR020049">
    <property type="entry name" value="Major_capsid-like"/>
</dbReference>
<dbReference type="Gene3D" id="3.30.2400.30">
    <property type="match status" value="1"/>
</dbReference>
<evidence type="ECO:0000313" key="1">
    <source>
        <dbReference type="EMBL" id="TXG76759.1"/>
    </source>
</evidence>
<protein>
    <submittedName>
        <fullName evidence="1">DUF2184 domain-containing protein</fullName>
    </submittedName>
</protein>
<dbReference type="Proteomes" id="UP000321026">
    <property type="component" value="Unassembled WGS sequence"/>
</dbReference>
<dbReference type="EMBL" id="SSDS01000065">
    <property type="protein sequence ID" value="TXG76759.1"/>
    <property type="molecule type" value="Genomic_DNA"/>
</dbReference>
<evidence type="ECO:0000313" key="2">
    <source>
        <dbReference type="Proteomes" id="UP000321026"/>
    </source>
</evidence>
<sequence length="295" mass="32458">MSFTPQTTFLKQQLNHVLNLAFQETFPALKARTFIPVNRSIPPAAETVSARIWDSYGEAKVLSPNADDFPSVSIGQREAFAPIKSLGCFFEYSVLDLRRSELAGTGLDAKLATAARQTIESKIDKLAVSGDERFSIKGLCNQDGPGGIASHTLSKWFDDKGKGKDGQAILDDINRLVSTIAEDTNNVLLPDTLLLPVKHFAHIAQSPYSGSSNVTILNYILSNNPYIKNIDSWVHLKDKCVIYPRTPQALEMYLPLEFEMLEPQAVGMNIRIHCHARFGGVQVYTPKACAYGAGI</sequence>
<gene>
    <name evidence="1" type="ORF">E6Q11_04115</name>
</gene>
<comment type="caution">
    <text evidence="1">The sequence shown here is derived from an EMBL/GenBank/DDBJ whole genome shotgun (WGS) entry which is preliminary data.</text>
</comment>
<reference evidence="1 2" key="1">
    <citation type="submission" date="2018-09" db="EMBL/GenBank/DDBJ databases">
        <title>Metagenome Assembled Genomes from an Advanced Water Purification Facility.</title>
        <authorList>
            <person name="Stamps B.W."/>
            <person name="Spear J.R."/>
        </authorList>
    </citation>
    <scope>NUCLEOTIDE SEQUENCE [LARGE SCALE GENOMIC DNA]</scope>
    <source>
        <strain evidence="1">Bin_63_2</strain>
    </source>
</reference>
<proteinExistence type="predicted"/>
<dbReference type="Pfam" id="PF09950">
    <property type="entry name" value="Major_capside"/>
    <property type="match status" value="1"/>
</dbReference>